<dbReference type="Pfam" id="PF02653">
    <property type="entry name" value="BPD_transp_2"/>
    <property type="match status" value="1"/>
</dbReference>
<proteinExistence type="predicted"/>
<comment type="subcellular location">
    <subcellularLocation>
        <location evidence="1">Cell membrane</location>
        <topology evidence="1">Multi-pass membrane protein</topology>
    </subcellularLocation>
</comment>
<dbReference type="GO" id="GO:0005886">
    <property type="term" value="C:plasma membrane"/>
    <property type="evidence" value="ECO:0007669"/>
    <property type="project" value="UniProtKB-SubCell"/>
</dbReference>
<dbReference type="PANTHER" id="PTHR47089">
    <property type="entry name" value="ABC TRANSPORTER, PERMEASE PROTEIN"/>
    <property type="match status" value="1"/>
</dbReference>
<evidence type="ECO:0000256" key="6">
    <source>
        <dbReference type="SAM" id="Phobius"/>
    </source>
</evidence>
<feature type="transmembrane region" description="Helical" evidence="6">
    <location>
        <begin position="76"/>
        <end position="94"/>
    </location>
</feature>
<dbReference type="PANTHER" id="PTHR47089:SF1">
    <property type="entry name" value="GUANOSINE ABC TRANSPORTER PERMEASE PROTEIN NUPP"/>
    <property type="match status" value="1"/>
</dbReference>
<keyword evidence="2" id="KW-1003">Cell membrane</keyword>
<keyword evidence="4 6" id="KW-1133">Transmembrane helix</keyword>
<dbReference type="GO" id="GO:0022857">
    <property type="term" value="F:transmembrane transporter activity"/>
    <property type="evidence" value="ECO:0007669"/>
    <property type="project" value="InterPro"/>
</dbReference>
<feature type="transmembrane region" description="Helical" evidence="6">
    <location>
        <begin position="261"/>
        <end position="279"/>
    </location>
</feature>
<evidence type="ECO:0000313" key="7">
    <source>
        <dbReference type="EMBL" id="RLL13857.1"/>
    </source>
</evidence>
<feature type="transmembrane region" description="Helical" evidence="6">
    <location>
        <begin position="106"/>
        <end position="122"/>
    </location>
</feature>
<feature type="transmembrane region" description="Helical" evidence="6">
    <location>
        <begin position="340"/>
        <end position="359"/>
    </location>
</feature>
<dbReference type="InterPro" id="IPR001851">
    <property type="entry name" value="ABC_transp_permease"/>
</dbReference>
<name>A0A498CP96_9FIRM</name>
<keyword evidence="8" id="KW-1185">Reference proteome</keyword>
<dbReference type="Proteomes" id="UP000276301">
    <property type="component" value="Unassembled WGS sequence"/>
</dbReference>
<evidence type="ECO:0000256" key="4">
    <source>
        <dbReference type="ARBA" id="ARBA00022989"/>
    </source>
</evidence>
<feature type="transmembrane region" description="Helical" evidence="6">
    <location>
        <begin position="153"/>
        <end position="173"/>
    </location>
</feature>
<evidence type="ECO:0000256" key="5">
    <source>
        <dbReference type="ARBA" id="ARBA00023136"/>
    </source>
</evidence>
<dbReference type="EMBL" id="RCHT01000002">
    <property type="protein sequence ID" value="RLL13857.1"/>
    <property type="molecule type" value="Genomic_DNA"/>
</dbReference>
<feature type="transmembrane region" description="Helical" evidence="6">
    <location>
        <begin position="37"/>
        <end position="56"/>
    </location>
</feature>
<feature type="transmembrane region" description="Helical" evidence="6">
    <location>
        <begin position="206"/>
        <end position="233"/>
    </location>
</feature>
<keyword evidence="5 6" id="KW-0472">Membrane</keyword>
<evidence type="ECO:0000313" key="8">
    <source>
        <dbReference type="Proteomes" id="UP000276301"/>
    </source>
</evidence>
<keyword evidence="3 6" id="KW-0812">Transmembrane</keyword>
<reference evidence="7 8" key="1">
    <citation type="submission" date="2018-10" db="EMBL/GenBank/DDBJ databases">
        <title>Anaerotruncus faecis sp. nov., isolated from human feces.</title>
        <authorList>
            <person name="Wang Y.-J."/>
        </authorList>
    </citation>
    <scope>NUCLEOTIDE SEQUENCE [LARGE SCALE GENOMIC DNA]</scope>
    <source>
        <strain evidence="7 8">22A2-44</strain>
    </source>
</reference>
<comment type="caution">
    <text evidence="7">The sequence shown here is derived from an EMBL/GenBank/DDBJ whole genome shotgun (WGS) entry which is preliminary data.</text>
</comment>
<organism evidence="7 8">
    <name type="scientific">Anaerotruncus massiliensis</name>
    <name type="common">ex Liu et al. 2021</name>
    <dbReference type="NCBI Taxonomy" id="2321404"/>
    <lineage>
        <taxon>Bacteria</taxon>
        <taxon>Bacillati</taxon>
        <taxon>Bacillota</taxon>
        <taxon>Clostridia</taxon>
        <taxon>Eubacteriales</taxon>
        <taxon>Oscillospiraceae</taxon>
        <taxon>Anaerotruncus</taxon>
    </lineage>
</organism>
<sequence>MRSANTCWARNAGRCAMKNSLWAKRIRGAGKAVGRQVAMMLVAIVIVMIFLAVSGYDPAAVLQGLGRAFTRDLAGTIRWATPLILAGVAVCIPFKAEVFNLGVDGQIYLGAIASTWIALALPETTGRLGLLPVFLAGAAAGALFALIPALMKVYFGTDMVVTTLLLNFVGQLLTEFMAAEVMRDPEKITQMNASRTLPEALWMPKLGAFGASSASVGIYLAVIVALIAAFLFFKTTLGYEIKLVGTNQQFARYGGMKPNGIILKVMALSGAVAGVIGAMEVTAVQHKLIAAFNPDIGFDGIVVALLANNNPLGVILSGFFFGALKNGGSIMQRVTSVPQIVTEIIMAIIILTISADVGFKFIRRRKERKTHGNAV</sequence>
<evidence type="ECO:0000256" key="1">
    <source>
        <dbReference type="ARBA" id="ARBA00004651"/>
    </source>
</evidence>
<feature type="transmembrane region" description="Helical" evidence="6">
    <location>
        <begin position="128"/>
        <end position="146"/>
    </location>
</feature>
<evidence type="ECO:0000256" key="3">
    <source>
        <dbReference type="ARBA" id="ARBA00022692"/>
    </source>
</evidence>
<evidence type="ECO:0000256" key="2">
    <source>
        <dbReference type="ARBA" id="ARBA00022475"/>
    </source>
</evidence>
<dbReference type="CDD" id="cd06580">
    <property type="entry name" value="TM_PBP1_transp_TpRbsC_like"/>
    <property type="match status" value="1"/>
</dbReference>
<accession>A0A498CP96</accession>
<dbReference type="AlphaFoldDB" id="A0A498CP96"/>
<protein>
    <submittedName>
        <fullName evidence="7">ABC transporter permease</fullName>
    </submittedName>
</protein>
<gene>
    <name evidence="7" type="ORF">D4A47_02920</name>
</gene>